<dbReference type="PANTHER" id="PTHR45339:SF1">
    <property type="entry name" value="HYBRID SIGNAL TRANSDUCTION HISTIDINE KINASE J"/>
    <property type="match status" value="1"/>
</dbReference>
<keyword evidence="5 15" id="KW-0597">Phosphoprotein</keyword>
<evidence type="ECO:0000256" key="2">
    <source>
        <dbReference type="ARBA" id="ARBA00004651"/>
    </source>
</evidence>
<dbReference type="SUPFAM" id="SSF47226">
    <property type="entry name" value="Histidine-containing phosphotransfer domain, HPT domain"/>
    <property type="match status" value="1"/>
</dbReference>
<dbReference type="Gene3D" id="1.10.287.130">
    <property type="match status" value="1"/>
</dbReference>
<dbReference type="RefSeq" id="WP_309635681.1">
    <property type="nucleotide sequence ID" value="NZ_JARWAL010000001.1"/>
</dbReference>
<organism evidence="23 24">
    <name type="scientific">Halomonas mongoliensis</name>
    <dbReference type="NCBI Taxonomy" id="321265"/>
    <lineage>
        <taxon>Bacteria</taxon>
        <taxon>Pseudomonadati</taxon>
        <taxon>Pseudomonadota</taxon>
        <taxon>Gammaproteobacteria</taxon>
        <taxon>Oceanospirillales</taxon>
        <taxon>Halomonadaceae</taxon>
        <taxon>Halomonas</taxon>
    </lineage>
</organism>
<evidence type="ECO:0000313" key="24">
    <source>
        <dbReference type="Proteomes" id="UP001252270"/>
    </source>
</evidence>
<dbReference type="CDD" id="cd16922">
    <property type="entry name" value="HATPase_EvgS-ArcB-TorS-like"/>
    <property type="match status" value="1"/>
</dbReference>
<keyword evidence="6" id="KW-0808">Transferase</keyword>
<keyword evidence="10 23" id="KW-0067">ATP-binding</keyword>
<dbReference type="InterPro" id="IPR036890">
    <property type="entry name" value="HATPase_C_sf"/>
</dbReference>
<comment type="caution">
    <text evidence="23">The sequence shown here is derived from an EMBL/GenBank/DDBJ whole genome shotgun (WGS) entry which is preliminary data.</text>
</comment>
<feature type="domain" description="Histidine kinase" evidence="19">
    <location>
        <begin position="270"/>
        <end position="491"/>
    </location>
</feature>
<evidence type="ECO:0000256" key="14">
    <source>
        <dbReference type="PROSITE-ProRule" id="PRU00110"/>
    </source>
</evidence>
<dbReference type="Gene3D" id="1.20.120.160">
    <property type="entry name" value="HPT domain"/>
    <property type="match status" value="1"/>
</dbReference>
<evidence type="ECO:0000256" key="12">
    <source>
        <dbReference type="ARBA" id="ARBA00023012"/>
    </source>
</evidence>
<proteinExistence type="predicted"/>
<keyword evidence="9" id="KW-0418">Kinase</keyword>
<feature type="transmembrane region" description="Helical" evidence="18">
    <location>
        <begin position="149"/>
        <end position="169"/>
    </location>
</feature>
<evidence type="ECO:0000259" key="19">
    <source>
        <dbReference type="PROSITE" id="PS50109"/>
    </source>
</evidence>
<evidence type="ECO:0000256" key="17">
    <source>
        <dbReference type="SAM" id="MobiDB-lite"/>
    </source>
</evidence>
<evidence type="ECO:0000256" key="3">
    <source>
        <dbReference type="ARBA" id="ARBA00012438"/>
    </source>
</evidence>
<evidence type="ECO:0000256" key="5">
    <source>
        <dbReference type="ARBA" id="ARBA00022553"/>
    </source>
</evidence>
<dbReference type="SMART" id="SM00387">
    <property type="entry name" value="HATPase_c"/>
    <property type="match status" value="1"/>
</dbReference>
<name>A0ABU1GIT8_9GAMM</name>
<dbReference type="GO" id="GO:0005524">
    <property type="term" value="F:ATP binding"/>
    <property type="evidence" value="ECO:0007669"/>
    <property type="project" value="UniProtKB-KW"/>
</dbReference>
<dbReference type="InterPro" id="IPR003594">
    <property type="entry name" value="HATPase_dom"/>
</dbReference>
<evidence type="ECO:0000313" key="23">
    <source>
        <dbReference type="EMBL" id="MDR5891745.1"/>
    </source>
</evidence>
<evidence type="ECO:0000256" key="16">
    <source>
        <dbReference type="SAM" id="Coils"/>
    </source>
</evidence>
<dbReference type="CDD" id="cd17546">
    <property type="entry name" value="REC_hyHK_CKI1_RcsC-like"/>
    <property type="match status" value="1"/>
</dbReference>
<dbReference type="PROSITE" id="PS50885">
    <property type="entry name" value="HAMP"/>
    <property type="match status" value="1"/>
</dbReference>
<dbReference type="PRINTS" id="PR00344">
    <property type="entry name" value="BCTRLSENSOR"/>
</dbReference>
<dbReference type="PROSITE" id="PS50110">
    <property type="entry name" value="RESPONSE_REGULATORY"/>
    <property type="match status" value="1"/>
</dbReference>
<dbReference type="InterPro" id="IPR001789">
    <property type="entry name" value="Sig_transdc_resp-reg_receiver"/>
</dbReference>
<comment type="catalytic activity">
    <reaction evidence="1">
        <text>ATP + protein L-histidine = ADP + protein N-phospho-L-histidine.</text>
        <dbReference type="EC" id="2.7.13.3"/>
    </reaction>
</comment>
<dbReference type="InterPro" id="IPR036097">
    <property type="entry name" value="HisK_dim/P_sf"/>
</dbReference>
<feature type="domain" description="Response regulatory" evidence="20">
    <location>
        <begin position="634"/>
        <end position="751"/>
    </location>
</feature>
<gene>
    <name evidence="23" type="ORF">QC820_02880</name>
</gene>
<feature type="domain" description="HAMP" evidence="21">
    <location>
        <begin position="172"/>
        <end position="223"/>
    </location>
</feature>
<dbReference type="InterPro" id="IPR011006">
    <property type="entry name" value="CheY-like_superfamily"/>
</dbReference>
<dbReference type="PROSITE" id="PS50109">
    <property type="entry name" value="HIS_KIN"/>
    <property type="match status" value="1"/>
</dbReference>
<evidence type="ECO:0000256" key="15">
    <source>
        <dbReference type="PROSITE-ProRule" id="PRU00169"/>
    </source>
</evidence>
<keyword evidence="4" id="KW-1003">Cell membrane</keyword>
<evidence type="ECO:0000259" key="21">
    <source>
        <dbReference type="PROSITE" id="PS50885"/>
    </source>
</evidence>
<dbReference type="CDD" id="cd00082">
    <property type="entry name" value="HisKA"/>
    <property type="match status" value="1"/>
</dbReference>
<dbReference type="InterPro" id="IPR008207">
    <property type="entry name" value="Sig_transdc_His_kin_Hpt_dom"/>
</dbReference>
<evidence type="ECO:0000256" key="13">
    <source>
        <dbReference type="ARBA" id="ARBA00023136"/>
    </source>
</evidence>
<dbReference type="EMBL" id="JARWAL010000001">
    <property type="protein sequence ID" value="MDR5891745.1"/>
    <property type="molecule type" value="Genomic_DNA"/>
</dbReference>
<feature type="coiled-coil region" evidence="16">
    <location>
        <begin position="215"/>
        <end position="249"/>
    </location>
</feature>
<evidence type="ECO:0000256" key="1">
    <source>
        <dbReference type="ARBA" id="ARBA00000085"/>
    </source>
</evidence>
<evidence type="ECO:0000256" key="10">
    <source>
        <dbReference type="ARBA" id="ARBA00022840"/>
    </source>
</evidence>
<dbReference type="InterPro" id="IPR005467">
    <property type="entry name" value="His_kinase_dom"/>
</dbReference>
<dbReference type="EC" id="2.7.13.3" evidence="3"/>
<dbReference type="Pfam" id="PF00512">
    <property type="entry name" value="HisKA"/>
    <property type="match status" value="1"/>
</dbReference>
<dbReference type="Gene3D" id="3.40.50.2300">
    <property type="match status" value="1"/>
</dbReference>
<evidence type="ECO:0000256" key="4">
    <source>
        <dbReference type="ARBA" id="ARBA00022475"/>
    </source>
</evidence>
<dbReference type="Gene3D" id="3.30.565.10">
    <property type="entry name" value="Histidine kinase-like ATPase, C-terminal domain"/>
    <property type="match status" value="1"/>
</dbReference>
<keyword evidence="24" id="KW-1185">Reference proteome</keyword>
<protein>
    <recommendedName>
        <fullName evidence="3">histidine kinase</fullName>
        <ecNumber evidence="3">2.7.13.3</ecNumber>
    </recommendedName>
</protein>
<keyword evidence="11 18" id="KW-1133">Transmembrane helix</keyword>
<keyword evidence="12" id="KW-0902">Two-component regulatory system</keyword>
<evidence type="ECO:0000256" key="6">
    <source>
        <dbReference type="ARBA" id="ARBA00022679"/>
    </source>
</evidence>
<evidence type="ECO:0000256" key="11">
    <source>
        <dbReference type="ARBA" id="ARBA00022989"/>
    </source>
</evidence>
<dbReference type="InterPro" id="IPR036641">
    <property type="entry name" value="HPT_dom_sf"/>
</dbReference>
<dbReference type="SMART" id="SM00388">
    <property type="entry name" value="HisKA"/>
    <property type="match status" value="1"/>
</dbReference>
<evidence type="ECO:0000259" key="22">
    <source>
        <dbReference type="PROSITE" id="PS50894"/>
    </source>
</evidence>
<evidence type="ECO:0000256" key="7">
    <source>
        <dbReference type="ARBA" id="ARBA00022692"/>
    </source>
</evidence>
<comment type="subcellular location">
    <subcellularLocation>
        <location evidence="2">Cell membrane</location>
        <topology evidence="2">Multi-pass membrane protein</topology>
    </subcellularLocation>
</comment>
<sequence length="895" mass="97048">MSLKFRLLLATLVVPWLLMALFAAVTLSLHHAEHVTRLEERLTRAVELLLPSLGEAVAFDDPQRLEAAATPLLSLEVVRALGVAGPDGTLGVELGRLRSLPEAQGAGPLWIEKRDTRWQLSAALPGAEGDRLILDIDASPVILGHYRQVGITGLLLGAALLLLGGLFSVTYRRLQRPLASADEALARLALGESIPQQPLRPGELAGLTRRINALADFLDQARLETQRQIEQATAELEESMETIEVQNIELDIAHRRAVEANRIKSEFLANISHEIRTPLNGIIGFCHLLERSPLEPRQREWLDHVQRASGNLMLLVNDVLDFSRLEAGRLELERLPVDMVALVDEVLALQAPLAHQKGLDLVGLVYDDVPASLTGDPMRIQQVLTNLVHNAVKFTEQGEVVVRVMVEQSDPGRVTLRITVVDTGIGLSMEHQRRLFQAFQQAEPSHSREFGGSGLGLTICRQLVEQMGGEIGVQSEPGQGATFSFTLALEGSEALLREPELQLDGQRVLIEEPHAATRRALRHLFTRWGAQPVDALPPGESPALLVACLPSPSMTSTEASAWHHRLVELECPALLLASASPMDLPDLVLPHGGEVLAKPVSRATLAGVTGALMGGLSARSGEPDGAVPESSPLRLLAVDDSDSNRLLLRELLAGPGLEMTLAASGEEALTLGRQQTFDLVLMDIRMPGMDGVETTRALRRLGPTWRRTPVVAVTAHVLEKERQRLLASGLDDVLVKPVDAAQLGEVLYRHLGIPPAEDRQPALPAPVGEPSEPARRDDGELPTVDLELGTRLAAGRGDLARQLLVQLAENLPESEAAIERALNNGDNEALLDAIHGLNGACRYCGAPRLGLIAESLETRLRTGGREGLEPLLQDLFCAMADLREWARREAPASRA</sequence>
<keyword evidence="16" id="KW-0175">Coiled coil</keyword>
<dbReference type="InterPro" id="IPR003661">
    <property type="entry name" value="HisK_dim/P_dom"/>
</dbReference>
<accession>A0ABU1GIT8</accession>
<dbReference type="Pfam" id="PF02518">
    <property type="entry name" value="HATPase_c"/>
    <property type="match status" value="1"/>
</dbReference>
<dbReference type="InterPro" id="IPR004358">
    <property type="entry name" value="Sig_transdc_His_kin-like_C"/>
</dbReference>
<dbReference type="Pfam" id="PF00072">
    <property type="entry name" value="Response_reg"/>
    <property type="match status" value="1"/>
</dbReference>
<dbReference type="SMART" id="SM00448">
    <property type="entry name" value="REC"/>
    <property type="match status" value="1"/>
</dbReference>
<dbReference type="SUPFAM" id="SSF52172">
    <property type="entry name" value="CheY-like"/>
    <property type="match status" value="1"/>
</dbReference>
<dbReference type="SUPFAM" id="SSF55874">
    <property type="entry name" value="ATPase domain of HSP90 chaperone/DNA topoisomerase II/histidine kinase"/>
    <property type="match status" value="1"/>
</dbReference>
<feature type="region of interest" description="Disordered" evidence="17">
    <location>
        <begin position="755"/>
        <end position="780"/>
    </location>
</feature>
<feature type="modified residue" description="4-aspartylphosphate" evidence="15">
    <location>
        <position position="683"/>
    </location>
</feature>
<reference evidence="23 24" key="1">
    <citation type="submission" date="2023-04" db="EMBL/GenBank/DDBJ databases">
        <title>A long-awaited taxogenomic arrangement of the family Halomonadaceae.</title>
        <authorList>
            <person name="De La Haba R."/>
            <person name="Chuvochina M."/>
            <person name="Wittouck S."/>
            <person name="Arahal D.R."/>
            <person name="Sanchez-Porro C."/>
            <person name="Hugenholtz P."/>
            <person name="Ventosa A."/>
        </authorList>
    </citation>
    <scope>NUCLEOTIDE SEQUENCE [LARGE SCALE GENOMIC DNA]</scope>
    <source>
        <strain evidence="23 24">DSM 17332</strain>
    </source>
</reference>
<keyword evidence="13 18" id="KW-0472">Membrane</keyword>
<evidence type="ECO:0000256" key="18">
    <source>
        <dbReference type="SAM" id="Phobius"/>
    </source>
</evidence>
<dbReference type="InterPro" id="IPR003660">
    <property type="entry name" value="HAMP_dom"/>
</dbReference>
<dbReference type="PANTHER" id="PTHR45339">
    <property type="entry name" value="HYBRID SIGNAL TRANSDUCTION HISTIDINE KINASE J"/>
    <property type="match status" value="1"/>
</dbReference>
<evidence type="ECO:0000259" key="20">
    <source>
        <dbReference type="PROSITE" id="PS50110"/>
    </source>
</evidence>
<dbReference type="Pfam" id="PF01627">
    <property type="entry name" value="Hpt"/>
    <property type="match status" value="1"/>
</dbReference>
<dbReference type="PROSITE" id="PS50894">
    <property type="entry name" value="HPT"/>
    <property type="match status" value="1"/>
</dbReference>
<feature type="modified residue" description="Phosphohistidine" evidence="14">
    <location>
        <position position="835"/>
    </location>
</feature>
<dbReference type="Proteomes" id="UP001252270">
    <property type="component" value="Unassembled WGS sequence"/>
</dbReference>
<evidence type="ECO:0000256" key="9">
    <source>
        <dbReference type="ARBA" id="ARBA00022777"/>
    </source>
</evidence>
<keyword evidence="7 18" id="KW-0812">Transmembrane</keyword>
<evidence type="ECO:0000256" key="8">
    <source>
        <dbReference type="ARBA" id="ARBA00022741"/>
    </source>
</evidence>
<dbReference type="SUPFAM" id="SSF47384">
    <property type="entry name" value="Homodimeric domain of signal transducing histidine kinase"/>
    <property type="match status" value="1"/>
</dbReference>
<keyword evidence="8" id="KW-0547">Nucleotide-binding</keyword>
<feature type="domain" description="HPt" evidence="22">
    <location>
        <begin position="796"/>
        <end position="889"/>
    </location>
</feature>